<evidence type="ECO:0008006" key="3">
    <source>
        <dbReference type="Google" id="ProtNLM"/>
    </source>
</evidence>
<dbReference type="InterPro" id="IPR026467">
    <property type="entry name" value="Ser/Gly_Cys_C_dom"/>
</dbReference>
<dbReference type="NCBIfam" id="TIGR04222">
    <property type="entry name" value="near_uncomplex"/>
    <property type="match status" value="1"/>
</dbReference>
<accession>A0A8J3QPE6</accession>
<dbReference type="EMBL" id="BONZ01000009">
    <property type="protein sequence ID" value="GIH12741.1"/>
    <property type="molecule type" value="Genomic_DNA"/>
</dbReference>
<dbReference type="AlphaFoldDB" id="A0A8J3QPE6"/>
<comment type="caution">
    <text evidence="1">The sequence shown here is derived from an EMBL/GenBank/DDBJ whole genome shotgun (WGS) entry which is preliminary data.</text>
</comment>
<keyword evidence="2" id="KW-1185">Reference proteome</keyword>
<organism evidence="1 2">
    <name type="scientific">Rugosimonospora africana</name>
    <dbReference type="NCBI Taxonomy" id="556532"/>
    <lineage>
        <taxon>Bacteria</taxon>
        <taxon>Bacillati</taxon>
        <taxon>Actinomycetota</taxon>
        <taxon>Actinomycetes</taxon>
        <taxon>Micromonosporales</taxon>
        <taxon>Micromonosporaceae</taxon>
        <taxon>Rugosimonospora</taxon>
    </lineage>
</organism>
<protein>
    <recommendedName>
        <fullName evidence="3">TIGR04222 domain-containing protein</fullName>
    </recommendedName>
</protein>
<name>A0A8J3QPE6_9ACTN</name>
<sequence length="228" mass="24711">MKEAKQLGPTEIGLLRGGRWAAAQTALAMLAARGRLIAGPPGRIRRTGVAPSGDHMLERALFSDLYGTMGARELANQPRVRQVVKDVELRLVRQGYLRARSVRILLPVASLTVVPCVAARPASQEVGIPLVLASVVLALWFLPRRTWSGSRALNALRARNRSLATMIRDGSAAGYSAVPDKVGFGVALFGRPALLAFLPTFAADAGLLDGGKWTRRLDFPEARRGRWR</sequence>
<evidence type="ECO:0000313" key="1">
    <source>
        <dbReference type="EMBL" id="GIH12741.1"/>
    </source>
</evidence>
<dbReference type="Proteomes" id="UP000642748">
    <property type="component" value="Unassembled WGS sequence"/>
</dbReference>
<reference evidence="1" key="1">
    <citation type="submission" date="2021-01" db="EMBL/GenBank/DDBJ databases">
        <title>Whole genome shotgun sequence of Rugosimonospora africana NBRC 104875.</title>
        <authorList>
            <person name="Komaki H."/>
            <person name="Tamura T."/>
        </authorList>
    </citation>
    <scope>NUCLEOTIDE SEQUENCE</scope>
    <source>
        <strain evidence="1">NBRC 104875</strain>
    </source>
</reference>
<proteinExistence type="predicted"/>
<gene>
    <name evidence="1" type="ORF">Raf01_09130</name>
</gene>
<dbReference type="RefSeq" id="WP_203916438.1">
    <property type="nucleotide sequence ID" value="NZ_BONZ01000009.1"/>
</dbReference>
<evidence type="ECO:0000313" key="2">
    <source>
        <dbReference type="Proteomes" id="UP000642748"/>
    </source>
</evidence>